<evidence type="ECO:0000259" key="13">
    <source>
        <dbReference type="Pfam" id="PF04452"/>
    </source>
</evidence>
<gene>
    <name evidence="15" type="ORF">CWE25_05725</name>
</gene>
<dbReference type="SUPFAM" id="SSF75217">
    <property type="entry name" value="alpha/beta knot"/>
    <property type="match status" value="1"/>
</dbReference>
<sequence length="249" mass="27726">MRVPRIFHPEPLSVNSTITLSDDAFQHTVKVLRMQEGQALELFCNDDFNYSAALTSVAKKHAQVEIIDAQANTSESPLYVHLGQVVSRGDRMDFALQKSVELGVNAITPLFSERCGVKLNGDRLEKKQQQWQKIVISACEQSGRSRVPTVHPAVSIDDFVQQAFDGLRLTLDPYAHIPLHQIHGANAAQRIQLIIGPEGGFTDTEVDRAREHQFKPIRLGPRILRTETAAMTALTAIQYEFGDLNASNE</sequence>
<evidence type="ECO:0000256" key="2">
    <source>
        <dbReference type="ARBA" id="ARBA00005528"/>
    </source>
</evidence>
<dbReference type="Pfam" id="PF20260">
    <property type="entry name" value="PUA_4"/>
    <property type="match status" value="1"/>
</dbReference>
<evidence type="ECO:0000256" key="1">
    <source>
        <dbReference type="ARBA" id="ARBA00004496"/>
    </source>
</evidence>
<keyword evidence="7 12" id="KW-0489">Methyltransferase</keyword>
<dbReference type="PIRSF" id="PIRSF015601">
    <property type="entry name" value="MTase_slr0722"/>
    <property type="match status" value="1"/>
</dbReference>
<dbReference type="PANTHER" id="PTHR30027">
    <property type="entry name" value="RIBOSOMAL RNA SMALL SUBUNIT METHYLTRANSFERASE E"/>
    <property type="match status" value="1"/>
</dbReference>
<dbReference type="GO" id="GO:0070042">
    <property type="term" value="F:rRNA (uridine-N3-)-methyltransferase activity"/>
    <property type="evidence" value="ECO:0007669"/>
    <property type="project" value="TreeGrafter"/>
</dbReference>
<dbReference type="InterPro" id="IPR029026">
    <property type="entry name" value="tRNA_m1G_MTases_N"/>
</dbReference>
<dbReference type="PANTHER" id="PTHR30027:SF3">
    <property type="entry name" value="16S RRNA (URACIL(1498)-N(3))-METHYLTRANSFERASE"/>
    <property type="match status" value="1"/>
</dbReference>
<dbReference type="InterPro" id="IPR029028">
    <property type="entry name" value="Alpha/beta_knot_MTases"/>
</dbReference>
<evidence type="ECO:0000256" key="3">
    <source>
        <dbReference type="ARBA" id="ARBA00012328"/>
    </source>
</evidence>
<evidence type="ECO:0000256" key="8">
    <source>
        <dbReference type="ARBA" id="ARBA00022679"/>
    </source>
</evidence>
<dbReference type="Gene3D" id="2.40.240.20">
    <property type="entry name" value="Hypothetical PUA domain-like, domain 1"/>
    <property type="match status" value="1"/>
</dbReference>
<proteinExistence type="inferred from homology"/>
<dbReference type="AlphaFoldDB" id="A0A432Y8F3"/>
<dbReference type="OrthoDB" id="9815641at2"/>
<evidence type="ECO:0000256" key="10">
    <source>
        <dbReference type="ARBA" id="ARBA00025699"/>
    </source>
</evidence>
<dbReference type="InterPro" id="IPR046887">
    <property type="entry name" value="RsmE_PUA-like"/>
</dbReference>
<dbReference type="InterPro" id="IPR046886">
    <property type="entry name" value="RsmE_MTase_dom"/>
</dbReference>
<evidence type="ECO:0000256" key="4">
    <source>
        <dbReference type="ARBA" id="ARBA00013673"/>
    </source>
</evidence>
<evidence type="ECO:0000313" key="16">
    <source>
        <dbReference type="Proteomes" id="UP000287330"/>
    </source>
</evidence>
<dbReference type="RefSeq" id="WP_110573794.1">
    <property type="nucleotide sequence ID" value="NZ_PIPV01000003.1"/>
</dbReference>
<comment type="similarity">
    <text evidence="2 12">Belongs to the RNA methyltransferase RsmE family.</text>
</comment>
<dbReference type="EC" id="2.1.1.193" evidence="3 12"/>
<dbReference type="NCBIfam" id="TIGR00046">
    <property type="entry name" value="RsmE family RNA methyltransferase"/>
    <property type="match status" value="1"/>
</dbReference>
<dbReference type="Proteomes" id="UP000287330">
    <property type="component" value="Unassembled WGS sequence"/>
</dbReference>
<keyword evidence="5 12" id="KW-0963">Cytoplasm</keyword>
<evidence type="ECO:0000256" key="6">
    <source>
        <dbReference type="ARBA" id="ARBA00022552"/>
    </source>
</evidence>
<evidence type="ECO:0000256" key="5">
    <source>
        <dbReference type="ARBA" id="ARBA00022490"/>
    </source>
</evidence>
<evidence type="ECO:0000256" key="11">
    <source>
        <dbReference type="ARBA" id="ARBA00047944"/>
    </source>
</evidence>
<dbReference type="NCBIfam" id="NF008692">
    <property type="entry name" value="PRK11713.1-5"/>
    <property type="match status" value="1"/>
</dbReference>
<dbReference type="InterPro" id="IPR006700">
    <property type="entry name" value="RsmE"/>
</dbReference>
<dbReference type="EMBL" id="PIPV01000003">
    <property type="protein sequence ID" value="RUO57171.1"/>
    <property type="molecule type" value="Genomic_DNA"/>
</dbReference>
<dbReference type="Pfam" id="PF04452">
    <property type="entry name" value="Methyltrans_RNA"/>
    <property type="match status" value="1"/>
</dbReference>
<reference evidence="16" key="1">
    <citation type="journal article" date="2018" name="Front. Microbiol.">
        <title>Genome-Based Analysis Reveals the Taxonomy and Diversity of the Family Idiomarinaceae.</title>
        <authorList>
            <person name="Liu Y."/>
            <person name="Lai Q."/>
            <person name="Shao Z."/>
        </authorList>
    </citation>
    <scope>NUCLEOTIDE SEQUENCE [LARGE SCALE GENOMIC DNA]</scope>
    <source>
        <strain evidence="16">F23</strain>
    </source>
</reference>
<evidence type="ECO:0000256" key="9">
    <source>
        <dbReference type="ARBA" id="ARBA00022691"/>
    </source>
</evidence>
<evidence type="ECO:0000256" key="7">
    <source>
        <dbReference type="ARBA" id="ARBA00022603"/>
    </source>
</evidence>
<dbReference type="GO" id="GO:0070475">
    <property type="term" value="P:rRNA base methylation"/>
    <property type="evidence" value="ECO:0007669"/>
    <property type="project" value="TreeGrafter"/>
</dbReference>
<evidence type="ECO:0000256" key="12">
    <source>
        <dbReference type="PIRNR" id="PIRNR015601"/>
    </source>
</evidence>
<accession>A0A432Y8F3</accession>
<dbReference type="FunFam" id="3.40.1280.10:FF:000007">
    <property type="entry name" value="Ribosomal RNA small subunit methyltransferase E"/>
    <property type="match status" value="1"/>
</dbReference>
<comment type="subcellular location">
    <subcellularLocation>
        <location evidence="1 12">Cytoplasm</location>
    </subcellularLocation>
</comment>
<dbReference type="SUPFAM" id="SSF88697">
    <property type="entry name" value="PUA domain-like"/>
    <property type="match status" value="1"/>
</dbReference>
<keyword evidence="8 12" id="KW-0808">Transferase</keyword>
<comment type="function">
    <text evidence="10 12">Specifically methylates the N3 position of the uracil ring of uridine 1498 (m3U1498) in 16S rRNA. Acts on the fully assembled 30S ribosomal subunit.</text>
</comment>
<protein>
    <recommendedName>
        <fullName evidence="4 12">Ribosomal RNA small subunit methyltransferase E</fullName>
        <ecNumber evidence="3 12">2.1.1.193</ecNumber>
    </recommendedName>
</protein>
<feature type="domain" description="Ribosomal RNA small subunit methyltransferase E PUA-like" evidence="14">
    <location>
        <begin position="20"/>
        <end position="67"/>
    </location>
</feature>
<keyword evidence="6 12" id="KW-0698">rRNA processing</keyword>
<dbReference type="InterPro" id="IPR015947">
    <property type="entry name" value="PUA-like_sf"/>
</dbReference>
<evidence type="ECO:0000259" key="14">
    <source>
        <dbReference type="Pfam" id="PF20260"/>
    </source>
</evidence>
<organism evidence="15 16">
    <name type="scientific">Idiomarina fontislapidosi</name>
    <dbReference type="NCBI Taxonomy" id="263723"/>
    <lineage>
        <taxon>Bacteria</taxon>
        <taxon>Pseudomonadati</taxon>
        <taxon>Pseudomonadota</taxon>
        <taxon>Gammaproteobacteria</taxon>
        <taxon>Alteromonadales</taxon>
        <taxon>Idiomarinaceae</taxon>
        <taxon>Idiomarina</taxon>
    </lineage>
</organism>
<feature type="domain" description="Ribosomal RNA small subunit methyltransferase E methyltransferase" evidence="13">
    <location>
        <begin position="75"/>
        <end position="238"/>
    </location>
</feature>
<dbReference type="Gene3D" id="3.40.1280.10">
    <property type="match status" value="1"/>
</dbReference>
<evidence type="ECO:0000313" key="15">
    <source>
        <dbReference type="EMBL" id="RUO57171.1"/>
    </source>
</evidence>
<comment type="catalytic activity">
    <reaction evidence="11 12">
        <text>uridine(1498) in 16S rRNA + S-adenosyl-L-methionine = N(3)-methyluridine(1498) in 16S rRNA + S-adenosyl-L-homocysteine + H(+)</text>
        <dbReference type="Rhea" id="RHEA:42920"/>
        <dbReference type="Rhea" id="RHEA-COMP:10283"/>
        <dbReference type="Rhea" id="RHEA-COMP:10284"/>
        <dbReference type="ChEBI" id="CHEBI:15378"/>
        <dbReference type="ChEBI" id="CHEBI:57856"/>
        <dbReference type="ChEBI" id="CHEBI:59789"/>
        <dbReference type="ChEBI" id="CHEBI:65315"/>
        <dbReference type="ChEBI" id="CHEBI:74502"/>
        <dbReference type="EC" id="2.1.1.193"/>
    </reaction>
</comment>
<keyword evidence="16" id="KW-1185">Reference proteome</keyword>
<keyword evidence="9 12" id="KW-0949">S-adenosyl-L-methionine</keyword>
<dbReference type="CDD" id="cd18084">
    <property type="entry name" value="RsmE-like"/>
    <property type="match status" value="1"/>
</dbReference>
<name>A0A432Y8F3_9GAMM</name>
<dbReference type="GO" id="GO:0005737">
    <property type="term" value="C:cytoplasm"/>
    <property type="evidence" value="ECO:0007669"/>
    <property type="project" value="UniProtKB-SubCell"/>
</dbReference>
<comment type="caution">
    <text evidence="15">The sequence shown here is derived from an EMBL/GenBank/DDBJ whole genome shotgun (WGS) entry which is preliminary data.</text>
</comment>